<dbReference type="InterPro" id="IPR049326">
    <property type="entry name" value="Rhodopsin_dom_fungi"/>
</dbReference>
<name>A0A7C8TXY6_ORBOL</name>
<accession>A0A7C8TXY6</accession>
<dbReference type="PANTHER" id="PTHR33048:SF47">
    <property type="entry name" value="INTEGRAL MEMBRANE PROTEIN-RELATED"/>
    <property type="match status" value="1"/>
</dbReference>
<evidence type="ECO:0000256" key="1">
    <source>
        <dbReference type="ARBA" id="ARBA00004141"/>
    </source>
</evidence>
<organism evidence="7 8">
    <name type="scientific">Orbilia oligospora</name>
    <name type="common">Nematode-trapping fungus</name>
    <name type="synonym">Arthrobotrys oligospora</name>
    <dbReference type="NCBI Taxonomy" id="2813651"/>
    <lineage>
        <taxon>Eukaryota</taxon>
        <taxon>Fungi</taxon>
        <taxon>Dikarya</taxon>
        <taxon>Ascomycota</taxon>
        <taxon>Pezizomycotina</taxon>
        <taxon>Orbiliomycetes</taxon>
        <taxon>Orbiliales</taxon>
        <taxon>Orbiliaceae</taxon>
        <taxon>Orbilia</taxon>
    </lineage>
</organism>
<evidence type="ECO:0000313" key="7">
    <source>
        <dbReference type="EMBL" id="TGJ71042.1"/>
    </source>
</evidence>
<evidence type="ECO:0000256" key="3">
    <source>
        <dbReference type="ARBA" id="ARBA00022989"/>
    </source>
</evidence>
<evidence type="ECO:0000256" key="5">
    <source>
        <dbReference type="ARBA" id="ARBA00038359"/>
    </source>
</evidence>
<evidence type="ECO:0000256" key="2">
    <source>
        <dbReference type="ARBA" id="ARBA00022692"/>
    </source>
</evidence>
<dbReference type="Proteomes" id="UP000297595">
    <property type="component" value="Unassembled WGS sequence"/>
</dbReference>
<keyword evidence="3" id="KW-1133">Transmembrane helix</keyword>
<comment type="similarity">
    <text evidence="5">Belongs to the SAT4 family.</text>
</comment>
<gene>
    <name evidence="7" type="ORF">EYR41_003042</name>
</gene>
<comment type="caution">
    <text evidence="7">The sequence shown here is derived from an EMBL/GenBank/DDBJ whole genome shotgun (WGS) entry which is preliminary data.</text>
</comment>
<sequence>MHKTYYIKYYMYPRNIARRMWGDIVDSPAVPKLVDRVSAPKATYPSPNSLFKSSLDQIFCICVFTTVFFRSFSAPLLSLQSFTSLPSSRILKMAATEISIDDRNLVIEVVLDTQWLFEGFQKTKGSDLVGRIARFFQSNPNWNATGYNQKMAQLAGTSVDNVNLLEMYWGNWGRYSKYSKFANETIPYLGHPTQSQIFVPVYIVLSLLTFAVIVTRMYSRMTIAGFVRSYDYVLLGGFILTLALGMQNAIILSTSTYYRGVWDKTWLDFQVEQDSSLSASILYPLTVVFIKFSLLLFYYNLSVWHPLRWATIATGFCVIANALATIFAWSFQCNPTLPWKHQNYMNPQGVCPVDTWKLEVATGSVNIITDVLIWIIPIPMIWRMQLSLRERIISIITLGVGALACIACAIRVRLINMAWYGSSDESNASIICIWTITELYLAQICASIPSIRALVLSKAPQLLGSESADRKENVYDKYNHYDQFPDFASQTSLDKSSPEVSVIAHELFEKRADNRV</sequence>
<proteinExistence type="inferred from homology"/>
<dbReference type="InterPro" id="IPR052337">
    <property type="entry name" value="SAT4-like"/>
</dbReference>
<evidence type="ECO:0000256" key="4">
    <source>
        <dbReference type="ARBA" id="ARBA00023136"/>
    </source>
</evidence>
<feature type="domain" description="Rhodopsin" evidence="6">
    <location>
        <begin position="216"/>
        <end position="455"/>
    </location>
</feature>
<keyword evidence="2" id="KW-0812">Transmembrane</keyword>
<dbReference type="Pfam" id="PF20684">
    <property type="entry name" value="Fung_rhodopsin"/>
    <property type="match status" value="1"/>
</dbReference>
<dbReference type="AlphaFoldDB" id="A0A7C8TXY6"/>
<protein>
    <recommendedName>
        <fullName evidence="6">Rhodopsin domain-containing protein</fullName>
    </recommendedName>
</protein>
<evidence type="ECO:0000313" key="8">
    <source>
        <dbReference type="Proteomes" id="UP000297595"/>
    </source>
</evidence>
<dbReference type="GO" id="GO:0016020">
    <property type="term" value="C:membrane"/>
    <property type="evidence" value="ECO:0007669"/>
    <property type="project" value="UniProtKB-SubCell"/>
</dbReference>
<comment type="subcellular location">
    <subcellularLocation>
        <location evidence="1">Membrane</location>
        <topology evidence="1">Multi-pass membrane protein</topology>
    </subcellularLocation>
</comment>
<dbReference type="OrthoDB" id="3934549at2759"/>
<keyword evidence="4" id="KW-0472">Membrane</keyword>
<dbReference type="PANTHER" id="PTHR33048">
    <property type="entry name" value="PTH11-LIKE INTEGRAL MEMBRANE PROTEIN (AFU_ORTHOLOGUE AFUA_5G11245)"/>
    <property type="match status" value="1"/>
</dbReference>
<evidence type="ECO:0000259" key="6">
    <source>
        <dbReference type="Pfam" id="PF20684"/>
    </source>
</evidence>
<dbReference type="EMBL" id="SOZJ01000002">
    <property type="protein sequence ID" value="TGJ71042.1"/>
    <property type="molecule type" value="Genomic_DNA"/>
</dbReference>
<reference evidence="7 8" key="1">
    <citation type="submission" date="2019-03" db="EMBL/GenBank/DDBJ databases">
        <title>Nematode-trapping fungi genome.</title>
        <authorList>
            <person name="Vidal-Diez De Ulzurrun G."/>
        </authorList>
    </citation>
    <scope>NUCLEOTIDE SEQUENCE [LARGE SCALE GENOMIC DNA]</scope>
    <source>
        <strain evidence="7 8">TWF154</strain>
    </source>
</reference>